<dbReference type="Gene3D" id="3.30.360.10">
    <property type="entry name" value="Dihydrodipicolinate Reductase, domain 2"/>
    <property type="match status" value="1"/>
</dbReference>
<dbReference type="InterPro" id="IPR008354">
    <property type="entry name" value="Glc-Fru_OxRdtase_bac"/>
</dbReference>
<protein>
    <submittedName>
        <fullName evidence="3">Gfo/Idh/MocA family oxidoreductase</fullName>
    </submittedName>
</protein>
<dbReference type="PRINTS" id="PR01775">
    <property type="entry name" value="GLFROXRDTASE"/>
</dbReference>
<sequence length="347" mass="37501">MTTLKVAVIGCGSIAQYRHLPEYAANPLVEIAAVCDSNQERAEETAAKYGARAFTDYKEAIEMEGIDLVSVCLPNFLHAEVTLAALNAGRHVLCEKPMAASREEAEAMNEAARANGKKLMIAHNQRFTAAHQKAKEIIESGKLGRIFSFRTTFGHAGPEGWSADGADSWFFNKKEAFIGAMGDLGVHKADLLRYLLGEFTEVGALIATNAKENTEVDDNAVCVLRSESGAVGTLAASWSYMGGSDNSTVIYGEKGTLHLEADPEYSLIEVYRDGSSVQHKLDKIQTNEEGGQTTSHVINHFVESVAEDKEPLITGAEGLKSLEIILAAIESQKTKQIIPLKKGVLAE</sequence>
<dbReference type="InterPro" id="IPR000683">
    <property type="entry name" value="Gfo/Idh/MocA-like_OxRdtase_N"/>
</dbReference>
<feature type="domain" description="GFO/IDH/MocA-like oxidoreductase" evidence="2">
    <location>
        <begin position="131"/>
        <end position="257"/>
    </location>
</feature>
<dbReference type="InterPro" id="IPR051450">
    <property type="entry name" value="Gfo/Idh/MocA_Oxidoreductases"/>
</dbReference>
<feature type="domain" description="Gfo/Idh/MocA-like oxidoreductase N-terminal" evidence="1">
    <location>
        <begin position="4"/>
        <end position="123"/>
    </location>
</feature>
<name>A0A5D4RLL6_9BACI</name>
<dbReference type="RefSeq" id="WP_148973135.1">
    <property type="nucleotide sequence ID" value="NZ_VTER01000001.1"/>
</dbReference>
<dbReference type="AlphaFoldDB" id="A0A5D4RLL6"/>
<evidence type="ECO:0000313" key="3">
    <source>
        <dbReference type="EMBL" id="TYS52157.1"/>
    </source>
</evidence>
<dbReference type="SUPFAM" id="SSF51735">
    <property type="entry name" value="NAD(P)-binding Rossmann-fold domains"/>
    <property type="match status" value="1"/>
</dbReference>
<dbReference type="GO" id="GO:0000166">
    <property type="term" value="F:nucleotide binding"/>
    <property type="evidence" value="ECO:0007669"/>
    <property type="project" value="InterPro"/>
</dbReference>
<accession>A0A5D4RLL6</accession>
<organism evidence="3 4">
    <name type="scientific">Bacillus infantis</name>
    <dbReference type="NCBI Taxonomy" id="324767"/>
    <lineage>
        <taxon>Bacteria</taxon>
        <taxon>Bacillati</taxon>
        <taxon>Bacillota</taxon>
        <taxon>Bacilli</taxon>
        <taxon>Bacillales</taxon>
        <taxon>Bacillaceae</taxon>
        <taxon>Bacillus</taxon>
    </lineage>
</organism>
<dbReference type="Gene3D" id="3.40.50.720">
    <property type="entry name" value="NAD(P)-binding Rossmann-like Domain"/>
    <property type="match status" value="1"/>
</dbReference>
<dbReference type="PANTHER" id="PTHR43377:SF1">
    <property type="entry name" value="BILIVERDIN REDUCTASE A"/>
    <property type="match status" value="1"/>
</dbReference>
<evidence type="ECO:0000313" key="4">
    <source>
        <dbReference type="Proteomes" id="UP000322139"/>
    </source>
</evidence>
<proteinExistence type="predicted"/>
<comment type="caution">
    <text evidence="3">The sequence shown here is derived from an EMBL/GenBank/DDBJ whole genome shotgun (WGS) entry which is preliminary data.</text>
</comment>
<dbReference type="InterPro" id="IPR055170">
    <property type="entry name" value="GFO_IDH_MocA-like_dom"/>
</dbReference>
<dbReference type="InterPro" id="IPR036291">
    <property type="entry name" value="NAD(P)-bd_dom_sf"/>
</dbReference>
<reference evidence="3 4" key="1">
    <citation type="submission" date="2019-08" db="EMBL/GenBank/DDBJ databases">
        <title>Bacillus genomes from the desert of Cuatro Cienegas, Coahuila.</title>
        <authorList>
            <person name="Olmedo-Alvarez G."/>
        </authorList>
    </citation>
    <scope>NUCLEOTIDE SEQUENCE [LARGE SCALE GENOMIC DNA]</scope>
    <source>
        <strain evidence="3 4">CH446_14T</strain>
    </source>
</reference>
<dbReference type="Pfam" id="PF01408">
    <property type="entry name" value="GFO_IDH_MocA"/>
    <property type="match status" value="1"/>
</dbReference>
<dbReference type="PANTHER" id="PTHR43377">
    <property type="entry name" value="BILIVERDIN REDUCTASE A"/>
    <property type="match status" value="1"/>
</dbReference>
<dbReference type="SUPFAM" id="SSF55347">
    <property type="entry name" value="Glyceraldehyde-3-phosphate dehydrogenase-like, C-terminal domain"/>
    <property type="match status" value="1"/>
</dbReference>
<dbReference type="Proteomes" id="UP000322139">
    <property type="component" value="Unassembled WGS sequence"/>
</dbReference>
<evidence type="ECO:0000259" key="1">
    <source>
        <dbReference type="Pfam" id="PF01408"/>
    </source>
</evidence>
<gene>
    <name evidence="3" type="ORF">FZD51_01595</name>
</gene>
<dbReference type="Pfam" id="PF22725">
    <property type="entry name" value="GFO_IDH_MocA_C3"/>
    <property type="match status" value="1"/>
</dbReference>
<evidence type="ECO:0000259" key="2">
    <source>
        <dbReference type="Pfam" id="PF22725"/>
    </source>
</evidence>
<dbReference type="EMBL" id="VTER01000001">
    <property type="protein sequence ID" value="TYS52157.1"/>
    <property type="molecule type" value="Genomic_DNA"/>
</dbReference>